<feature type="compositionally biased region" description="Polar residues" evidence="1">
    <location>
        <begin position="23"/>
        <end position="34"/>
    </location>
</feature>
<organism evidence="2 3">
    <name type="scientific">Pinctada imbricata</name>
    <name type="common">Atlantic pearl-oyster</name>
    <name type="synonym">Pinctada martensii</name>
    <dbReference type="NCBI Taxonomy" id="66713"/>
    <lineage>
        <taxon>Eukaryota</taxon>
        <taxon>Metazoa</taxon>
        <taxon>Spiralia</taxon>
        <taxon>Lophotrochozoa</taxon>
        <taxon>Mollusca</taxon>
        <taxon>Bivalvia</taxon>
        <taxon>Autobranchia</taxon>
        <taxon>Pteriomorphia</taxon>
        <taxon>Pterioida</taxon>
        <taxon>Pterioidea</taxon>
        <taxon>Pteriidae</taxon>
        <taxon>Pinctada</taxon>
    </lineage>
</organism>
<feature type="region of interest" description="Disordered" evidence="1">
    <location>
        <begin position="142"/>
        <end position="173"/>
    </location>
</feature>
<dbReference type="Pfam" id="PF03747">
    <property type="entry name" value="ADP_ribosyl_GH"/>
    <property type="match status" value="1"/>
</dbReference>
<protein>
    <submittedName>
        <fullName evidence="2">Uncharacterized protein</fullName>
    </submittedName>
</protein>
<gene>
    <name evidence="2" type="ORF">FSP39_020883</name>
</gene>
<name>A0AA89BU28_PINIB</name>
<reference evidence="2" key="1">
    <citation type="submission" date="2019-08" db="EMBL/GenBank/DDBJ databases">
        <title>The improved chromosome-level genome for the pearl oyster Pinctada fucata martensii using PacBio sequencing and Hi-C.</title>
        <authorList>
            <person name="Zheng Z."/>
        </authorList>
    </citation>
    <scope>NUCLEOTIDE SEQUENCE</scope>
    <source>
        <strain evidence="2">ZZ-2019</strain>
        <tissue evidence="2">Adductor muscle</tissue>
    </source>
</reference>
<dbReference type="Proteomes" id="UP001186944">
    <property type="component" value="Unassembled WGS sequence"/>
</dbReference>
<dbReference type="PANTHER" id="PTHR16222">
    <property type="entry name" value="ADP-RIBOSYLGLYCOHYDROLASE"/>
    <property type="match status" value="1"/>
</dbReference>
<feature type="region of interest" description="Disordered" evidence="1">
    <location>
        <begin position="1"/>
        <end position="75"/>
    </location>
</feature>
<dbReference type="AlphaFoldDB" id="A0AA89BU28"/>
<comment type="caution">
    <text evidence="2">The sequence shown here is derived from an EMBL/GenBank/DDBJ whole genome shotgun (WGS) entry which is preliminary data.</text>
</comment>
<dbReference type="InterPro" id="IPR036705">
    <property type="entry name" value="Ribosyl_crysJ1_sf"/>
</dbReference>
<evidence type="ECO:0000313" key="2">
    <source>
        <dbReference type="EMBL" id="KAK3095925.1"/>
    </source>
</evidence>
<dbReference type="Gene3D" id="1.10.4080.10">
    <property type="entry name" value="ADP-ribosylation/Crystallin J1"/>
    <property type="match status" value="1"/>
</dbReference>
<feature type="compositionally biased region" description="Polar residues" evidence="1">
    <location>
        <begin position="164"/>
        <end position="173"/>
    </location>
</feature>
<dbReference type="SUPFAM" id="SSF101478">
    <property type="entry name" value="ADP-ribosylglycohydrolase"/>
    <property type="match status" value="1"/>
</dbReference>
<sequence>MRQVRDKGGDLQQHQVAAPTAKPHNTQCKNTKQTSTERDANGTRNVNAQHRDIKHKGLHINQRDQRATGADLGRPSATTLLDYTSSSANISTQNNFSQNLSLFIGSQGMIKAPTYFRRVSATFSSVLAIVLLSRVPFSDTPLIRHHSSSHRSESSDSTPKEKQSSQTKPMSSSLKKAEAESLWGMFIADALAMPVHWYYNPSDIKSGYGGWLTGYTAPAKRHPSSILTLSAVDGSGRSGFHGKSKSVIGDVILHDKLKYWQSSDSSVHYHRGMKAGDSTLNSMMSLQILKTMQRVDPDHTMDPRELRGVVLEDYVKFMTTPGSHNDTYCESFHRAFFRDWIREDKRPTTANDLLQWCEERYHKASNRGGSDSQLVVIGALVPAIPWIIHNAHKSEAECSKATTEFIKLTHPEPSLVSYVDVYSRLLHGVLNGHDLKQEVMKVLSHSELGGPAKREMVLSILDKAHQYTAGSEERLRIYQGATGRLGSACYIQGALSSMLFLALEFADDVNAGLLTNANCGGENCHRGAALGALLGAAAANSGQNLSKNYKDGLGSAKTELIKVLDAISS</sequence>
<evidence type="ECO:0000313" key="3">
    <source>
        <dbReference type="Proteomes" id="UP001186944"/>
    </source>
</evidence>
<keyword evidence="3" id="KW-1185">Reference proteome</keyword>
<proteinExistence type="predicted"/>
<dbReference type="PANTHER" id="PTHR16222:SF34">
    <property type="entry name" value="ADP-RIBOSYLGLYCOHYDROLASE"/>
    <property type="match status" value="1"/>
</dbReference>
<dbReference type="InterPro" id="IPR005502">
    <property type="entry name" value="Ribosyl_crysJ1"/>
</dbReference>
<accession>A0AA89BU28</accession>
<evidence type="ECO:0000256" key="1">
    <source>
        <dbReference type="SAM" id="MobiDB-lite"/>
    </source>
</evidence>
<dbReference type="InterPro" id="IPR050792">
    <property type="entry name" value="ADP-ribosylglycohydrolase"/>
</dbReference>
<feature type="compositionally biased region" description="Basic and acidic residues" evidence="1">
    <location>
        <begin position="150"/>
        <end position="163"/>
    </location>
</feature>
<dbReference type="EMBL" id="VSWD01000008">
    <property type="protein sequence ID" value="KAK3095925.1"/>
    <property type="molecule type" value="Genomic_DNA"/>
</dbReference>